<dbReference type="AlphaFoldDB" id="A0A8X6WJC3"/>
<feature type="region of interest" description="Disordered" evidence="1">
    <location>
        <begin position="51"/>
        <end position="84"/>
    </location>
</feature>
<organism evidence="2 3">
    <name type="scientific">Trichonephila clavipes</name>
    <name type="common">Golden silk orbweaver</name>
    <name type="synonym">Nephila clavipes</name>
    <dbReference type="NCBI Taxonomy" id="2585209"/>
    <lineage>
        <taxon>Eukaryota</taxon>
        <taxon>Metazoa</taxon>
        <taxon>Ecdysozoa</taxon>
        <taxon>Arthropoda</taxon>
        <taxon>Chelicerata</taxon>
        <taxon>Arachnida</taxon>
        <taxon>Araneae</taxon>
        <taxon>Araneomorphae</taxon>
        <taxon>Entelegynae</taxon>
        <taxon>Araneoidea</taxon>
        <taxon>Nephilidae</taxon>
        <taxon>Trichonephila</taxon>
    </lineage>
</organism>
<evidence type="ECO:0000313" key="3">
    <source>
        <dbReference type="Proteomes" id="UP000887159"/>
    </source>
</evidence>
<name>A0A8X6WJC3_TRICX</name>
<reference evidence="2" key="1">
    <citation type="submission" date="2020-08" db="EMBL/GenBank/DDBJ databases">
        <title>Multicomponent nature underlies the extraordinary mechanical properties of spider dragline silk.</title>
        <authorList>
            <person name="Kono N."/>
            <person name="Nakamura H."/>
            <person name="Mori M."/>
            <person name="Yoshida Y."/>
            <person name="Ohtoshi R."/>
            <person name="Malay A.D."/>
            <person name="Moran D.A.P."/>
            <person name="Tomita M."/>
            <person name="Numata K."/>
            <person name="Arakawa K."/>
        </authorList>
    </citation>
    <scope>NUCLEOTIDE SEQUENCE</scope>
</reference>
<gene>
    <name evidence="2" type="ORF">TNCV_196771</name>
</gene>
<keyword evidence="3" id="KW-1185">Reference proteome</keyword>
<dbReference type="Proteomes" id="UP000887159">
    <property type="component" value="Unassembled WGS sequence"/>
</dbReference>
<protein>
    <submittedName>
        <fullName evidence="2">Uncharacterized protein</fullName>
    </submittedName>
</protein>
<evidence type="ECO:0000313" key="2">
    <source>
        <dbReference type="EMBL" id="GFY35577.1"/>
    </source>
</evidence>
<proteinExistence type="predicted"/>
<dbReference type="EMBL" id="BMAU01021432">
    <property type="protein sequence ID" value="GFY35577.1"/>
    <property type="molecule type" value="Genomic_DNA"/>
</dbReference>
<evidence type="ECO:0000256" key="1">
    <source>
        <dbReference type="SAM" id="MobiDB-lite"/>
    </source>
</evidence>
<sequence length="84" mass="9563">MSFNYAENGHGLQYPIKRIPTICKPKPQISHYLTYVIVIASIELSKLGKWSENSNSARDRRPMIHAQGENSLHDDYTLSDTPMS</sequence>
<comment type="caution">
    <text evidence="2">The sequence shown here is derived from an EMBL/GenBank/DDBJ whole genome shotgun (WGS) entry which is preliminary data.</text>
</comment>
<accession>A0A8X6WJC3</accession>